<dbReference type="InterPro" id="IPR029044">
    <property type="entry name" value="Nucleotide-diphossugar_trans"/>
</dbReference>
<sequence length="199" mass="23152">MIDHYRTRFPGCRIVVYDNTSTDETVKIALNNSCEVISFDTNNQYQDRRLMDIKNSCWKEAKTDWVLMCDLDELLDINEAELKMEENSGTSIIRSEGYDMVDMEDKLNIAGMKYGARDADHDKSCLFNKKFIQEINYGIGCHECSPQGIIAYSKKPYKLYHYCFINENMTVEKRRAYGARLSPENLETGWSGHYLFTPE</sequence>
<dbReference type="EMBL" id="MFDE01000012">
    <property type="protein sequence ID" value="OGE38773.1"/>
    <property type="molecule type" value="Genomic_DNA"/>
</dbReference>
<dbReference type="Gene3D" id="3.90.550.10">
    <property type="entry name" value="Spore Coat Polysaccharide Biosynthesis Protein SpsA, Chain A"/>
    <property type="match status" value="1"/>
</dbReference>
<protein>
    <recommendedName>
        <fullName evidence="3">Glycosyltransferase 2-like domain-containing protein</fullName>
    </recommendedName>
</protein>
<dbReference type="AlphaFoldDB" id="A0A1F5KCV3"/>
<proteinExistence type="predicted"/>
<name>A0A1F5KCV3_9BACT</name>
<dbReference type="SUPFAM" id="SSF53448">
    <property type="entry name" value="Nucleotide-diphospho-sugar transferases"/>
    <property type="match status" value="1"/>
</dbReference>
<organism evidence="1 2">
    <name type="scientific">Candidatus Daviesbacteria bacterium RIFCSPHIGHO2_12_FULL_37_11</name>
    <dbReference type="NCBI Taxonomy" id="1797777"/>
    <lineage>
        <taxon>Bacteria</taxon>
        <taxon>Candidatus Daviesiibacteriota</taxon>
    </lineage>
</organism>
<feature type="non-terminal residue" evidence="1">
    <location>
        <position position="199"/>
    </location>
</feature>
<evidence type="ECO:0000313" key="2">
    <source>
        <dbReference type="Proteomes" id="UP000176527"/>
    </source>
</evidence>
<comment type="caution">
    <text evidence="1">The sequence shown here is derived from an EMBL/GenBank/DDBJ whole genome shotgun (WGS) entry which is preliminary data.</text>
</comment>
<evidence type="ECO:0000313" key="1">
    <source>
        <dbReference type="EMBL" id="OGE38773.1"/>
    </source>
</evidence>
<evidence type="ECO:0008006" key="3">
    <source>
        <dbReference type="Google" id="ProtNLM"/>
    </source>
</evidence>
<dbReference type="Pfam" id="PF13704">
    <property type="entry name" value="Glyco_tranf_2_4"/>
    <property type="match status" value="1"/>
</dbReference>
<accession>A0A1F5KCV3</accession>
<gene>
    <name evidence="1" type="ORF">A3F00_00630</name>
</gene>
<reference evidence="1 2" key="1">
    <citation type="journal article" date="2016" name="Nat. Commun.">
        <title>Thousands of microbial genomes shed light on interconnected biogeochemical processes in an aquifer system.</title>
        <authorList>
            <person name="Anantharaman K."/>
            <person name="Brown C.T."/>
            <person name="Hug L.A."/>
            <person name="Sharon I."/>
            <person name="Castelle C.J."/>
            <person name="Probst A.J."/>
            <person name="Thomas B.C."/>
            <person name="Singh A."/>
            <person name="Wilkins M.J."/>
            <person name="Karaoz U."/>
            <person name="Brodie E.L."/>
            <person name="Williams K.H."/>
            <person name="Hubbard S.S."/>
            <person name="Banfield J.F."/>
        </authorList>
    </citation>
    <scope>NUCLEOTIDE SEQUENCE [LARGE SCALE GENOMIC DNA]</scope>
</reference>
<dbReference type="Proteomes" id="UP000176527">
    <property type="component" value="Unassembled WGS sequence"/>
</dbReference>